<protein>
    <submittedName>
        <fullName evidence="2">Helix-turn-helix domain-containing protein</fullName>
    </submittedName>
</protein>
<evidence type="ECO:0000313" key="2">
    <source>
        <dbReference type="EMBL" id="QQE75686.1"/>
    </source>
</evidence>
<reference evidence="3" key="2">
    <citation type="submission" date="2021-04" db="EMBL/GenBank/DDBJ databases">
        <title>Brevibacillus composti FJAT-54423, complete genome.</title>
        <authorList>
            <person name="Tang R."/>
        </authorList>
    </citation>
    <scope>NUCLEOTIDE SEQUENCE</scope>
    <source>
        <strain evidence="3">FJAT-54424</strain>
    </source>
</reference>
<dbReference type="AlphaFoldDB" id="A0A7T5EN89"/>
<sequence>MDTEIRCSNDLPAILTAKHIAQFLHISERRAYELMNLKSFPLIRLGRNKRVNRESFMNWLQQNERRE</sequence>
<organism evidence="2 4">
    <name type="scientific">Brevibacillus composti</name>
    <dbReference type="NCBI Taxonomy" id="2796470"/>
    <lineage>
        <taxon>Bacteria</taxon>
        <taxon>Bacillati</taxon>
        <taxon>Bacillota</taxon>
        <taxon>Bacilli</taxon>
        <taxon>Bacillales</taxon>
        <taxon>Paenibacillaceae</taxon>
        <taxon>Brevibacillus</taxon>
    </lineage>
</organism>
<dbReference type="KEGG" id="bcop:JD108_07355"/>
<name>A0A7T5EN89_9BACL</name>
<dbReference type="EMBL" id="CP073708">
    <property type="protein sequence ID" value="QUO42712.1"/>
    <property type="molecule type" value="Genomic_DNA"/>
</dbReference>
<dbReference type="EMBL" id="CP066308">
    <property type="protein sequence ID" value="QQE75686.1"/>
    <property type="molecule type" value="Genomic_DNA"/>
</dbReference>
<evidence type="ECO:0000313" key="3">
    <source>
        <dbReference type="EMBL" id="QUO42712.1"/>
    </source>
</evidence>
<reference evidence="2 4" key="1">
    <citation type="submission" date="2020-12" db="EMBL/GenBank/DDBJ databases">
        <title>strain FJAT-54423T represents a novel species of the genus Brevibacillus.</title>
        <authorList>
            <person name="Tang R."/>
        </authorList>
    </citation>
    <scope>NUCLEOTIDE SEQUENCE [LARGE SCALE GENOMIC DNA]</scope>
    <source>
        <strain evidence="2 4">FJAT-54423</strain>
    </source>
</reference>
<accession>A0A7T5EN89</accession>
<feature type="domain" description="Helix-turn-helix" evidence="1">
    <location>
        <begin position="15"/>
        <end position="63"/>
    </location>
</feature>
<evidence type="ECO:0000259" key="1">
    <source>
        <dbReference type="Pfam" id="PF12728"/>
    </source>
</evidence>
<dbReference type="Proteomes" id="UP000677234">
    <property type="component" value="Chromosome"/>
</dbReference>
<keyword evidence="5" id="KW-1185">Reference proteome</keyword>
<dbReference type="RefSeq" id="WP_198829206.1">
    <property type="nucleotide sequence ID" value="NZ_CP066308.1"/>
</dbReference>
<dbReference type="Proteomes" id="UP000595847">
    <property type="component" value="Chromosome"/>
</dbReference>
<evidence type="ECO:0000313" key="4">
    <source>
        <dbReference type="Proteomes" id="UP000595847"/>
    </source>
</evidence>
<gene>
    <name evidence="2" type="ORF">JD108_07355</name>
    <name evidence="3" type="ORF">KDJ56_07035</name>
</gene>
<dbReference type="Pfam" id="PF12728">
    <property type="entry name" value="HTH_17"/>
    <property type="match status" value="1"/>
</dbReference>
<proteinExistence type="predicted"/>
<evidence type="ECO:0000313" key="5">
    <source>
        <dbReference type="Proteomes" id="UP000677234"/>
    </source>
</evidence>
<dbReference type="InterPro" id="IPR041657">
    <property type="entry name" value="HTH_17"/>
</dbReference>